<reference evidence="2 3" key="1">
    <citation type="journal article" date="2016" name="Mol. Biol. Evol.">
        <title>Comparative Genomics of Early-Diverging Mushroom-Forming Fungi Provides Insights into the Origins of Lignocellulose Decay Capabilities.</title>
        <authorList>
            <person name="Nagy L.G."/>
            <person name="Riley R."/>
            <person name="Tritt A."/>
            <person name="Adam C."/>
            <person name="Daum C."/>
            <person name="Floudas D."/>
            <person name="Sun H."/>
            <person name="Yadav J.S."/>
            <person name="Pangilinan J."/>
            <person name="Larsson K.H."/>
            <person name="Matsuura K."/>
            <person name="Barry K."/>
            <person name="Labutti K."/>
            <person name="Kuo R."/>
            <person name="Ohm R.A."/>
            <person name="Bhattacharya S.S."/>
            <person name="Shirouzu T."/>
            <person name="Yoshinaga Y."/>
            <person name="Martin F.M."/>
            <person name="Grigoriev I.V."/>
            <person name="Hibbett D.S."/>
        </authorList>
    </citation>
    <scope>NUCLEOTIDE SEQUENCE [LARGE SCALE GENOMIC DNA]</scope>
    <source>
        <strain evidence="2 3">93-53</strain>
    </source>
</reference>
<feature type="signal peptide" evidence="1">
    <location>
        <begin position="1"/>
        <end position="20"/>
    </location>
</feature>
<evidence type="ECO:0008006" key="4">
    <source>
        <dbReference type="Google" id="ProtNLM"/>
    </source>
</evidence>
<gene>
    <name evidence="2" type="ORF">LAESUDRAFT_725160</name>
</gene>
<evidence type="ECO:0000313" key="2">
    <source>
        <dbReference type="EMBL" id="KZT07252.1"/>
    </source>
</evidence>
<accession>A0A165EKK8</accession>
<dbReference type="EMBL" id="KV427620">
    <property type="protein sequence ID" value="KZT07252.1"/>
    <property type="molecule type" value="Genomic_DNA"/>
</dbReference>
<keyword evidence="1" id="KW-0732">Signal</keyword>
<name>A0A165EKK8_9APHY</name>
<sequence>MRPWHAFRSFILLWTCPYHPAPGPSHETTTTRVLTAEDFFINVATKNLEDKVAAAGRTNSPRMARRVYL</sequence>
<proteinExistence type="predicted"/>
<organism evidence="2 3">
    <name type="scientific">Laetiporus sulphureus 93-53</name>
    <dbReference type="NCBI Taxonomy" id="1314785"/>
    <lineage>
        <taxon>Eukaryota</taxon>
        <taxon>Fungi</taxon>
        <taxon>Dikarya</taxon>
        <taxon>Basidiomycota</taxon>
        <taxon>Agaricomycotina</taxon>
        <taxon>Agaricomycetes</taxon>
        <taxon>Polyporales</taxon>
        <taxon>Laetiporus</taxon>
    </lineage>
</organism>
<protein>
    <recommendedName>
        <fullName evidence="4">Secreted protein</fullName>
    </recommendedName>
</protein>
<evidence type="ECO:0000313" key="3">
    <source>
        <dbReference type="Proteomes" id="UP000076871"/>
    </source>
</evidence>
<dbReference type="RefSeq" id="XP_040764992.1">
    <property type="nucleotide sequence ID" value="XM_040908764.1"/>
</dbReference>
<evidence type="ECO:0000256" key="1">
    <source>
        <dbReference type="SAM" id="SignalP"/>
    </source>
</evidence>
<dbReference type="Proteomes" id="UP000076871">
    <property type="component" value="Unassembled WGS sequence"/>
</dbReference>
<dbReference type="GeneID" id="63825793"/>
<feature type="chain" id="PRO_5007857242" description="Secreted protein" evidence="1">
    <location>
        <begin position="21"/>
        <end position="69"/>
    </location>
</feature>
<dbReference type="AlphaFoldDB" id="A0A165EKK8"/>
<keyword evidence="3" id="KW-1185">Reference proteome</keyword>
<dbReference type="InParanoid" id="A0A165EKK8"/>